<dbReference type="HOGENOM" id="CLU_071496_3_0_9"/>
<dbReference type="STRING" id="871968.DESME_12540"/>
<dbReference type="Gene3D" id="3.30.70.1950">
    <property type="match status" value="1"/>
</dbReference>
<dbReference type="RefSeq" id="WP_006716683.1">
    <property type="nucleotide sequence ID" value="NZ_CP007032.1"/>
</dbReference>
<dbReference type="KEGG" id="dmt:DESME_12540"/>
<dbReference type="InterPro" id="IPR008681">
    <property type="entry name" value="Neg-reg_MecA"/>
</dbReference>
<evidence type="ECO:0000313" key="3">
    <source>
        <dbReference type="Proteomes" id="UP000010847"/>
    </source>
</evidence>
<accession>W0EFB8</accession>
<dbReference type="OrthoDB" id="2085234at2"/>
<comment type="similarity">
    <text evidence="1">Belongs to the MecA family.</text>
</comment>
<name>W0EFB8_9FIRM</name>
<dbReference type="InterPro" id="IPR038471">
    <property type="entry name" value="MecA_C_sf"/>
</dbReference>
<dbReference type="PANTHER" id="PTHR39161">
    <property type="entry name" value="ADAPTER PROTEIN MECA"/>
    <property type="match status" value="1"/>
</dbReference>
<gene>
    <name evidence="2" type="ORF">DESME_12540</name>
</gene>
<evidence type="ECO:0000313" key="2">
    <source>
        <dbReference type="EMBL" id="AHF07756.1"/>
    </source>
</evidence>
<evidence type="ECO:0000256" key="1">
    <source>
        <dbReference type="ARBA" id="ARBA00005397"/>
    </source>
</evidence>
<reference evidence="2 3" key="1">
    <citation type="submission" date="2013-12" db="EMBL/GenBank/DDBJ databases">
        <authorList>
            <consortium name="DOE Joint Genome Institute"/>
            <person name="Smidt H."/>
            <person name="Huntemann M."/>
            <person name="Han J."/>
            <person name="Chen A."/>
            <person name="Kyrpides N."/>
            <person name="Mavromatis K."/>
            <person name="Markowitz V."/>
            <person name="Palaniappan K."/>
            <person name="Ivanova N."/>
            <person name="Schaumberg A."/>
            <person name="Pati A."/>
            <person name="Liolios K."/>
            <person name="Nordberg H.P."/>
            <person name="Cantor M.N."/>
            <person name="Hua S.X."/>
            <person name="Woyke T."/>
        </authorList>
    </citation>
    <scope>NUCLEOTIDE SEQUENCE [LARGE SCALE GENOMIC DNA]</scope>
    <source>
        <strain evidence="3">DSM 15288</strain>
    </source>
</reference>
<sequence length="191" mass="22497">MRIQKVNESTIRIFISFTELADRDISMTDLFQRSAKSEQLFWELITQAREEVEFNLDQPFWIQASAASNDEFVITVMRQEDTLETPVKEKEKKRSPRSKVLEWIYVFDDFEDVLAAVKRFPDFPRVWSSLYVYEGEYYLVVSHLGSGKKKQYAEALLDEYGEIVDISKVFLEEHGKAIMPERAVQIMKKTF</sequence>
<dbReference type="Proteomes" id="UP000010847">
    <property type="component" value="Chromosome"/>
</dbReference>
<dbReference type="AlphaFoldDB" id="W0EFB8"/>
<organism evidence="2 3">
    <name type="scientific">Desulfitobacterium metallireducens DSM 15288</name>
    <dbReference type="NCBI Taxonomy" id="871968"/>
    <lineage>
        <taxon>Bacteria</taxon>
        <taxon>Bacillati</taxon>
        <taxon>Bacillota</taxon>
        <taxon>Clostridia</taxon>
        <taxon>Eubacteriales</taxon>
        <taxon>Desulfitobacteriaceae</taxon>
        <taxon>Desulfitobacterium</taxon>
    </lineage>
</organism>
<dbReference type="PANTHER" id="PTHR39161:SF2">
    <property type="entry name" value="ADAPTER PROTEIN MECA 2"/>
    <property type="match status" value="1"/>
</dbReference>
<proteinExistence type="inferred from homology"/>
<protein>
    <submittedName>
        <fullName evidence="2">Competence protein</fullName>
    </submittedName>
</protein>
<keyword evidence="3" id="KW-1185">Reference proteome</keyword>
<dbReference type="Pfam" id="PF05389">
    <property type="entry name" value="MecA"/>
    <property type="match status" value="1"/>
</dbReference>
<dbReference type="eggNOG" id="COG4862">
    <property type="taxonomic scope" value="Bacteria"/>
</dbReference>
<dbReference type="EMBL" id="CP007032">
    <property type="protein sequence ID" value="AHF07756.1"/>
    <property type="molecule type" value="Genomic_DNA"/>
</dbReference>